<evidence type="ECO:0000313" key="3">
    <source>
        <dbReference type="Proteomes" id="UP000199377"/>
    </source>
</evidence>
<dbReference type="Proteomes" id="UP000199377">
    <property type="component" value="Unassembled WGS sequence"/>
</dbReference>
<name>A0A1I3FAS3_9RHOB</name>
<dbReference type="InterPro" id="IPR006311">
    <property type="entry name" value="TAT_signal"/>
</dbReference>
<reference evidence="2 3" key="1">
    <citation type="submission" date="2016-10" db="EMBL/GenBank/DDBJ databases">
        <authorList>
            <person name="de Groot N.N."/>
        </authorList>
    </citation>
    <scope>NUCLEOTIDE SEQUENCE [LARGE SCALE GENOMIC DNA]</scope>
    <source>
        <strain evidence="2 3">CGMCC 1.11030</strain>
    </source>
</reference>
<accession>A0A1I3FAS3</accession>
<dbReference type="PROSITE" id="PS51318">
    <property type="entry name" value="TAT"/>
    <property type="match status" value="1"/>
</dbReference>
<dbReference type="EMBL" id="FOQH01000004">
    <property type="protein sequence ID" value="SFI08315.1"/>
    <property type="molecule type" value="Genomic_DNA"/>
</dbReference>
<evidence type="ECO:0000256" key="1">
    <source>
        <dbReference type="SAM" id="SignalP"/>
    </source>
</evidence>
<organism evidence="2 3">
    <name type="scientific">Albimonas pacifica</name>
    <dbReference type="NCBI Taxonomy" id="1114924"/>
    <lineage>
        <taxon>Bacteria</taxon>
        <taxon>Pseudomonadati</taxon>
        <taxon>Pseudomonadota</taxon>
        <taxon>Alphaproteobacteria</taxon>
        <taxon>Rhodobacterales</taxon>
        <taxon>Paracoccaceae</taxon>
        <taxon>Albimonas</taxon>
    </lineage>
</organism>
<sequence length="155" mass="16609">MTLTRRTALTAPALLALPSAALAGQAEPDPAVAAFETWRAAHIARRHADEPTFEFVECPPELAAVADAALRREMEAMRGLIDARPSTAAGLAHQLRAIAFCAGFDWACDHLPVDPVEWRPELFTDLDGDAYEYGALAIRGLWGAVAATEAMAARV</sequence>
<proteinExistence type="predicted"/>
<gene>
    <name evidence="2" type="ORF">SAMN05216258_104164</name>
</gene>
<dbReference type="RefSeq" id="WP_092859462.1">
    <property type="nucleotide sequence ID" value="NZ_FOQH01000004.1"/>
</dbReference>
<feature type="signal peptide" evidence="1">
    <location>
        <begin position="1"/>
        <end position="23"/>
    </location>
</feature>
<keyword evidence="3" id="KW-1185">Reference proteome</keyword>
<keyword evidence="1" id="KW-0732">Signal</keyword>
<protein>
    <submittedName>
        <fullName evidence="2">Uncharacterized protein</fullName>
    </submittedName>
</protein>
<evidence type="ECO:0000313" key="2">
    <source>
        <dbReference type="EMBL" id="SFI08315.1"/>
    </source>
</evidence>
<feature type="chain" id="PRO_5011716174" evidence="1">
    <location>
        <begin position="24"/>
        <end position="155"/>
    </location>
</feature>
<dbReference type="AlphaFoldDB" id="A0A1I3FAS3"/>